<evidence type="ECO:0000313" key="3">
    <source>
        <dbReference type="EMBL" id="UYM18620.1"/>
    </source>
</evidence>
<dbReference type="RefSeq" id="WP_262601375.1">
    <property type="nucleotide sequence ID" value="NZ_CP103300.1"/>
</dbReference>
<proteinExistence type="predicted"/>
<keyword evidence="4" id="KW-1185">Reference proteome</keyword>
<sequence length="1408" mass="160179">MINVTNFFISTLLFVLLFSFLSEAKSAETEKNDFPVVINDNPAGVAVTYKTVSNAQKTSTHIFLGQHYEHIPQQLWDVISTSVTTASLVFSPYLYAAASGGVANRIQAWRPESRLPSALRSSVPVVGSTISLLTTVALFNTVAHVFAGKIKDDKAVLDKQTACERHKKRNGIMPVYPQNSWLGRHFHQRVLFTEEYKPVLEINRLASPGWLSDDGESKAVSEWVDLYKTLSRHQVNKVTVQPDDKGLKLTFDDNVTFRKVSIIVSTFDESGISWDIDRQHYCSVFEGSGIYSIFHQNTVKAIAQAIEQAISFNNDVFFLSPNKSNFTMNDAGAAVVQLDHHKESSCVVYSDRDFYAKNAGYFLIAEPGHKAQSLFKLALNMESDSLARQYSSQIVWGQEDINYLIYVLKFITTVSLCRGIYNNLNTLCGKDGFFSESVEPDKFALNENIIKHRKAANTGLSKKISYRLQAPLVKMKKEMHTLFYPVHKAVISTYSTFMVDPDENLETTFRPEEGGGAQVSSDQKRKKNDDALKRAEKKFKSMLSALTGIFDGSLAVGSREPVKGMPFWVTPVVLKGGIASREYAAGGELTDYERSLLEELSIDVTDNTPEAVEKNRKLLNSMWLTNESYIATLNRMLETGHYRIQYPEQGMHLLIRNLISMGEKEKADDLISLITPFFDKIRFFPEPAESPVNMGDSFSFYTVDWMKGFFKKMKDVFEDPRSNSDRLIYEQILSEKMKNNADDRLSLLMETIEGEPPYLDDSKLCGGFPCRLFPEGWFERAKENMAEKGRLLDIAKEKQLKIFTRKRGSNLHILKIMQSILDKNVDEIAVKKLRKIMAEVNRKRGLPGSERYDDYKKRRKEGLDKHLEVDKALSLFIDELERFPNDRGLDSVHVDYMVGLFKYFEVDKPLKVTADKSLAESGKKPLQLGKNVAEESENIDSPLKDEQLLFKRVSLLPQRMVLKTISNLKRLQTATLEEHLKAGRIKSAKQMSELSKHLIYVENDNIPDAGLRAVDGQLRKAFRNRRSLLLRGLQSQVEEDEMPWRKIIDTFENKESSPDSDANAHPSVLQAESDEARAVHLVKLSVNYFPYSILPNPLIGSIQKLVKSRTTTKELAADIFEKTFSVTFLTAAKYAAEQMSGTLYAKYYSIPYNEILKYTASADSAYGHKPISEELYNLCFKLSCLSQKPEGSAGNGMIIEWQQIITTHNLAPFYDDILRSDNNEQHSKKRITDTAEWIVNEITKVYKVDYHLDKDNPAHYPERLRRRKNIAYAFRQLIFYLSFEEKSFQLEALSMLKEIPDRLDKLHTGHKGKLLWDDSLTDGSSNPSLSGSIKRQVKHIKIEVEQMLQGLELTIHGLPNPHRPFLGWLSRQERNQEVYRSNREAAAIKAEEAIKAENERVASVGRLP</sequence>
<feature type="region of interest" description="Disordered" evidence="1">
    <location>
        <begin position="506"/>
        <end position="528"/>
    </location>
</feature>
<reference evidence="3" key="1">
    <citation type="submission" date="2022-10" db="EMBL/GenBank/DDBJ databases">
        <title>Completed Genome Sequence of two octocoral isolated bacterium, Endozoicomonas euniceicola EF212T and Endozoicomonas gorgoniicola PS125T.</title>
        <authorList>
            <person name="Chiou Y.-J."/>
            <person name="Chen Y.-H."/>
        </authorList>
    </citation>
    <scope>NUCLEOTIDE SEQUENCE</scope>
    <source>
        <strain evidence="3">EF212</strain>
    </source>
</reference>
<evidence type="ECO:0000313" key="4">
    <source>
        <dbReference type="Proteomes" id="UP001163255"/>
    </source>
</evidence>
<evidence type="ECO:0000256" key="2">
    <source>
        <dbReference type="SAM" id="SignalP"/>
    </source>
</evidence>
<dbReference type="Proteomes" id="UP001163255">
    <property type="component" value="Chromosome"/>
</dbReference>
<protein>
    <submittedName>
        <fullName evidence="3">Uncharacterized protein</fullName>
    </submittedName>
</protein>
<name>A0ABY6H0N1_9GAMM</name>
<gene>
    <name evidence="3" type="ORF">NX720_12200</name>
</gene>
<feature type="chain" id="PRO_5047469717" evidence="2">
    <location>
        <begin position="25"/>
        <end position="1408"/>
    </location>
</feature>
<feature type="signal peptide" evidence="2">
    <location>
        <begin position="1"/>
        <end position="24"/>
    </location>
</feature>
<keyword evidence="2" id="KW-0732">Signal</keyword>
<organism evidence="3 4">
    <name type="scientific">Endozoicomonas euniceicola</name>
    <dbReference type="NCBI Taxonomy" id="1234143"/>
    <lineage>
        <taxon>Bacteria</taxon>
        <taxon>Pseudomonadati</taxon>
        <taxon>Pseudomonadota</taxon>
        <taxon>Gammaproteobacteria</taxon>
        <taxon>Oceanospirillales</taxon>
        <taxon>Endozoicomonadaceae</taxon>
        <taxon>Endozoicomonas</taxon>
    </lineage>
</organism>
<evidence type="ECO:0000256" key="1">
    <source>
        <dbReference type="SAM" id="MobiDB-lite"/>
    </source>
</evidence>
<dbReference type="EMBL" id="CP103300">
    <property type="protein sequence ID" value="UYM18620.1"/>
    <property type="molecule type" value="Genomic_DNA"/>
</dbReference>
<accession>A0ABY6H0N1</accession>